<evidence type="ECO:0000313" key="4">
    <source>
        <dbReference type="Proteomes" id="UP000197138"/>
    </source>
</evidence>
<dbReference type="EMBL" id="PGOL01003542">
    <property type="protein sequence ID" value="PKI40498.1"/>
    <property type="molecule type" value="Genomic_DNA"/>
</dbReference>
<proteinExistence type="predicted"/>
<reference evidence="4" key="1">
    <citation type="journal article" date="2017" name="Plant J.">
        <title>The pomegranate (Punica granatum L.) genome and the genomics of punicalagin biosynthesis.</title>
        <authorList>
            <person name="Qin G."/>
            <person name="Xu C."/>
            <person name="Ming R."/>
            <person name="Tang H."/>
            <person name="Guyot R."/>
            <person name="Kramer E.M."/>
            <person name="Hu Y."/>
            <person name="Yi X."/>
            <person name="Qi Y."/>
            <person name="Xu X."/>
            <person name="Gao Z."/>
            <person name="Pan H."/>
            <person name="Jian J."/>
            <person name="Tian Y."/>
            <person name="Yue Z."/>
            <person name="Xu Y."/>
        </authorList>
    </citation>
    <scope>NUCLEOTIDE SEQUENCE [LARGE SCALE GENOMIC DNA]</scope>
    <source>
        <strain evidence="4">cv. Dabenzi</strain>
    </source>
</reference>
<dbReference type="EMBL" id="MTKT01004624">
    <property type="protein sequence ID" value="OWM70389.1"/>
    <property type="molecule type" value="Genomic_DNA"/>
</dbReference>
<evidence type="ECO:0000313" key="2">
    <source>
        <dbReference type="EMBL" id="OWM70389.1"/>
    </source>
</evidence>
<dbReference type="AlphaFoldDB" id="A0A218WD18"/>
<accession>A0A218WD18</accession>
<dbReference type="Proteomes" id="UP000197138">
    <property type="component" value="Unassembled WGS sequence"/>
</dbReference>
<feature type="compositionally biased region" description="Gly residues" evidence="1">
    <location>
        <begin position="88"/>
        <end position="97"/>
    </location>
</feature>
<sequence>MHGGRVADEADMDARHVEVNGGGVIVGNDSGDGIDPVVLSGEGGQRVTCCVGGLGSEAATGVDGVLGDIAEAEKGGEEPRRWGESGSNRGGSGSPTS</sequence>
<reference evidence="3 5" key="3">
    <citation type="submission" date="2017-11" db="EMBL/GenBank/DDBJ databases">
        <title>De-novo sequencing of pomegranate (Punica granatum L.) genome.</title>
        <authorList>
            <person name="Akparov Z."/>
            <person name="Amiraslanov A."/>
            <person name="Hajiyeva S."/>
            <person name="Abbasov M."/>
            <person name="Kaur K."/>
            <person name="Hamwieh A."/>
            <person name="Solovyev V."/>
            <person name="Salamov A."/>
            <person name="Braich B."/>
            <person name="Kosarev P."/>
            <person name="Mahmoud A."/>
            <person name="Hajiyev E."/>
            <person name="Babayeva S."/>
            <person name="Izzatullayeva V."/>
            <person name="Mammadov A."/>
            <person name="Mammadov A."/>
            <person name="Sharifova S."/>
            <person name="Ojaghi J."/>
            <person name="Eynullazada K."/>
            <person name="Bayramov B."/>
            <person name="Abdulazimova A."/>
            <person name="Shahmuradov I."/>
        </authorList>
    </citation>
    <scope>NUCLEOTIDE SEQUENCE [LARGE SCALE GENOMIC DNA]</scope>
    <source>
        <strain evidence="3">AG2017</strain>
        <strain evidence="5">cv. AG2017</strain>
        <tissue evidence="3">Leaf</tissue>
    </source>
</reference>
<dbReference type="Proteomes" id="UP000233551">
    <property type="component" value="Unassembled WGS sequence"/>
</dbReference>
<feature type="region of interest" description="Disordered" evidence="1">
    <location>
        <begin position="72"/>
        <end position="97"/>
    </location>
</feature>
<feature type="compositionally biased region" description="Basic and acidic residues" evidence="1">
    <location>
        <begin position="72"/>
        <end position="83"/>
    </location>
</feature>
<evidence type="ECO:0000313" key="3">
    <source>
        <dbReference type="EMBL" id="PKI40498.1"/>
    </source>
</evidence>
<evidence type="ECO:0000313" key="5">
    <source>
        <dbReference type="Proteomes" id="UP000233551"/>
    </source>
</evidence>
<reference evidence="2" key="2">
    <citation type="submission" date="2017-06" db="EMBL/GenBank/DDBJ databases">
        <title>The pomegranate genome and the genomics of punicalagin biosynthesis.</title>
        <authorList>
            <person name="Xu C."/>
        </authorList>
    </citation>
    <scope>NUCLEOTIDE SEQUENCE [LARGE SCALE GENOMIC DNA]</scope>
    <source>
        <tissue evidence="2">Fresh leaf</tissue>
    </source>
</reference>
<comment type="caution">
    <text evidence="2">The sequence shown here is derived from an EMBL/GenBank/DDBJ whole genome shotgun (WGS) entry which is preliminary data.</text>
</comment>
<protein>
    <submittedName>
        <fullName evidence="2">Uncharacterized protein</fullName>
    </submittedName>
</protein>
<keyword evidence="5" id="KW-1185">Reference proteome</keyword>
<evidence type="ECO:0000256" key="1">
    <source>
        <dbReference type="SAM" id="MobiDB-lite"/>
    </source>
</evidence>
<organism evidence="2 4">
    <name type="scientific">Punica granatum</name>
    <name type="common">Pomegranate</name>
    <dbReference type="NCBI Taxonomy" id="22663"/>
    <lineage>
        <taxon>Eukaryota</taxon>
        <taxon>Viridiplantae</taxon>
        <taxon>Streptophyta</taxon>
        <taxon>Embryophyta</taxon>
        <taxon>Tracheophyta</taxon>
        <taxon>Spermatophyta</taxon>
        <taxon>Magnoliopsida</taxon>
        <taxon>eudicotyledons</taxon>
        <taxon>Gunneridae</taxon>
        <taxon>Pentapetalae</taxon>
        <taxon>rosids</taxon>
        <taxon>malvids</taxon>
        <taxon>Myrtales</taxon>
        <taxon>Lythraceae</taxon>
        <taxon>Punica</taxon>
    </lineage>
</organism>
<gene>
    <name evidence="2" type="ORF">CDL15_Pgr027345</name>
    <name evidence="3" type="ORF">CRG98_039134</name>
</gene>
<name>A0A218WD18_PUNGR</name>